<evidence type="ECO:0000313" key="5">
    <source>
        <dbReference type="Proteomes" id="UP000236536"/>
    </source>
</evidence>
<reference evidence="2 5" key="3">
    <citation type="journal article" date="2017" name="Int. J. Syst. Evol. Microbiol.">
        <title>Adaptation of Surface-Associated Bacteria to the Open Ocean: A Genomically Distinct Subpopulation of Phaeobacter gallaeciensis Colonizes Pacific Mesozooplankton.</title>
        <authorList>
            <person name="Freese H.M."/>
            <person name="Methner A."/>
            <person name="Overmann J."/>
        </authorList>
    </citation>
    <scope>NUCLEOTIDE SEQUENCE [LARGE SCALE GENOMIC DNA]</scope>
    <source>
        <strain evidence="2 5">P66</strain>
    </source>
</reference>
<gene>
    <name evidence="2" type="ORF">PhaeoP66_00170</name>
    <name evidence="3" type="ORF">PhaeoP88_03197</name>
</gene>
<dbReference type="AlphaFoldDB" id="A0A2I7JRK8"/>
<dbReference type="Proteomes" id="UP000236447">
    <property type="component" value="Chromosome"/>
</dbReference>
<reference evidence="3 4" key="1">
    <citation type="journal article" date="2017" name="Front. Microbiol.">
        <title>Phaeobacter piscinae sp. nov., a species of the Roseobacter group and potential aquaculture probiont.</title>
        <authorList>
            <person name="Sonnenschein E.C."/>
            <person name="Phippen C.B.W."/>
            <person name="Nielsen K.F."/>
            <person name="Mateiu R.V."/>
            <person name="Melchiorsen J."/>
            <person name="Gram L."/>
            <person name="Overmann J."/>
            <person name="Freese H.M."/>
        </authorList>
    </citation>
    <scope>NUCLEOTIDE SEQUENCE [LARGE SCALE GENOMIC DNA]</scope>
    <source>
        <strain evidence="3 4">P88</strain>
    </source>
</reference>
<dbReference type="InterPro" id="IPR012312">
    <property type="entry name" value="Hemerythrin-like"/>
</dbReference>
<dbReference type="EMBL" id="CP010725">
    <property type="protein sequence ID" value="AUR00528.1"/>
    <property type="molecule type" value="Genomic_DNA"/>
</dbReference>
<dbReference type="Proteomes" id="UP000236536">
    <property type="component" value="Chromosome"/>
</dbReference>
<evidence type="ECO:0000259" key="1">
    <source>
        <dbReference type="Pfam" id="PF01814"/>
    </source>
</evidence>
<organism evidence="3 4">
    <name type="scientific">Phaeobacter inhibens</name>
    <dbReference type="NCBI Taxonomy" id="221822"/>
    <lineage>
        <taxon>Bacteria</taxon>
        <taxon>Pseudomonadati</taxon>
        <taxon>Pseudomonadota</taxon>
        <taxon>Alphaproteobacteria</taxon>
        <taxon>Rhodobacterales</taxon>
        <taxon>Roseobacteraceae</taxon>
        <taxon>Phaeobacter</taxon>
    </lineage>
</organism>
<sequence length="189" mass="21321">MLLDYDLPEYHVSKRKALPSSVEETLLESTRSEWEDHPRFGGKASFFMSIHRNLLDGAAQLSRGIERLLDVPASDVGEAVAQMNLLPFAKNLIGFAHHHHEIEDHGYFPQFGLMYPELNRGLSLLDGDHKVLDAALDDTQAALTQLNDPVVTRDQLACLHKGGQALENILNRHIWDEEEVIIPIFLRHG</sequence>
<name>A0A2I7JRK8_9RHOB</name>
<proteinExistence type="predicted"/>
<dbReference type="Gene3D" id="1.20.120.520">
    <property type="entry name" value="nmb1532 protein domain like"/>
    <property type="match status" value="1"/>
</dbReference>
<evidence type="ECO:0000313" key="4">
    <source>
        <dbReference type="Proteomes" id="UP000236447"/>
    </source>
</evidence>
<dbReference type="Pfam" id="PF01814">
    <property type="entry name" value="Hemerythrin"/>
    <property type="match status" value="1"/>
</dbReference>
<dbReference type="EMBL" id="CP010705">
    <property type="protein sequence ID" value="AUQ92998.1"/>
    <property type="molecule type" value="Genomic_DNA"/>
</dbReference>
<reference evidence="4 5" key="2">
    <citation type="journal article" date="2017" name="Genome Biol. Evol.">
        <title>Trajectories and Drivers of Genome Evolution in Surface-Associated Marine Phaeobacter.</title>
        <authorList>
            <person name="Freese H.M."/>
            <person name="Sikorski J."/>
            <person name="Bunk B."/>
            <person name="Scheuner C."/>
            <person name="Meier-Kolthoff J.P."/>
            <person name="Sproer C."/>
            <person name="Gram L."/>
            <person name="Overmann J."/>
        </authorList>
    </citation>
    <scope>NUCLEOTIDE SEQUENCE [LARGE SCALE GENOMIC DNA]</scope>
    <source>
        <strain evidence="2 5">P66</strain>
        <strain evidence="3 4">P88</strain>
    </source>
</reference>
<accession>A0A2I7JRK8</accession>
<evidence type="ECO:0000313" key="2">
    <source>
        <dbReference type="EMBL" id="AUQ92998.1"/>
    </source>
</evidence>
<keyword evidence="5" id="KW-1185">Reference proteome</keyword>
<protein>
    <recommendedName>
        <fullName evidence="1">Hemerythrin-like domain-containing protein</fullName>
    </recommendedName>
</protein>
<dbReference type="RefSeq" id="WP_102873463.1">
    <property type="nucleotide sequence ID" value="NZ_CP010599.1"/>
</dbReference>
<evidence type="ECO:0000313" key="3">
    <source>
        <dbReference type="EMBL" id="AUR00528.1"/>
    </source>
</evidence>
<feature type="domain" description="Hemerythrin-like" evidence="1">
    <location>
        <begin position="47"/>
        <end position="184"/>
    </location>
</feature>